<dbReference type="SUPFAM" id="SSF103473">
    <property type="entry name" value="MFS general substrate transporter"/>
    <property type="match status" value="1"/>
</dbReference>
<evidence type="ECO:0000256" key="5">
    <source>
        <dbReference type="ARBA" id="ARBA00023136"/>
    </source>
</evidence>
<feature type="transmembrane region" description="Helical" evidence="6">
    <location>
        <begin position="12"/>
        <end position="34"/>
    </location>
</feature>
<feature type="transmembrane region" description="Helical" evidence="6">
    <location>
        <begin position="360"/>
        <end position="383"/>
    </location>
</feature>
<name>A0ABS2LAE7_9CELL</name>
<comment type="caution">
    <text evidence="7">The sequence shown here is derived from an EMBL/GenBank/DDBJ whole genome shotgun (WGS) entry which is preliminary data.</text>
</comment>
<dbReference type="InterPro" id="IPR036259">
    <property type="entry name" value="MFS_trans_sf"/>
</dbReference>
<keyword evidence="3 6" id="KW-0812">Transmembrane</keyword>
<feature type="transmembrane region" description="Helical" evidence="6">
    <location>
        <begin position="233"/>
        <end position="258"/>
    </location>
</feature>
<proteinExistence type="predicted"/>
<feature type="transmembrane region" description="Helical" evidence="6">
    <location>
        <begin position="264"/>
        <end position="283"/>
    </location>
</feature>
<keyword evidence="2" id="KW-1003">Cell membrane</keyword>
<dbReference type="EMBL" id="JAFBBO010000001">
    <property type="protein sequence ID" value="MBM7477375.1"/>
    <property type="molecule type" value="Genomic_DNA"/>
</dbReference>
<protein>
    <submittedName>
        <fullName evidence="7">MFS family arabinose efflux permease</fullName>
    </submittedName>
</protein>
<evidence type="ECO:0000256" key="4">
    <source>
        <dbReference type="ARBA" id="ARBA00022989"/>
    </source>
</evidence>
<evidence type="ECO:0000256" key="3">
    <source>
        <dbReference type="ARBA" id="ARBA00022692"/>
    </source>
</evidence>
<evidence type="ECO:0000256" key="6">
    <source>
        <dbReference type="SAM" id="Phobius"/>
    </source>
</evidence>
<comment type="subcellular location">
    <subcellularLocation>
        <location evidence="1">Cell membrane</location>
        <topology evidence="1">Multi-pass membrane protein</topology>
    </subcellularLocation>
</comment>
<dbReference type="Proteomes" id="UP000698059">
    <property type="component" value="Unassembled WGS sequence"/>
</dbReference>
<dbReference type="PANTHER" id="PTHR23513:SF6">
    <property type="entry name" value="MAJOR FACILITATOR SUPERFAMILY ASSOCIATED DOMAIN-CONTAINING PROTEIN"/>
    <property type="match status" value="1"/>
</dbReference>
<evidence type="ECO:0000313" key="7">
    <source>
        <dbReference type="EMBL" id="MBM7477375.1"/>
    </source>
</evidence>
<feature type="transmembrane region" description="Helical" evidence="6">
    <location>
        <begin position="46"/>
        <end position="70"/>
    </location>
</feature>
<evidence type="ECO:0000256" key="2">
    <source>
        <dbReference type="ARBA" id="ARBA00022475"/>
    </source>
</evidence>
<keyword evidence="8" id="KW-1185">Reference proteome</keyword>
<feature type="transmembrane region" description="Helical" evidence="6">
    <location>
        <begin position="389"/>
        <end position="408"/>
    </location>
</feature>
<keyword evidence="5 6" id="KW-0472">Membrane</keyword>
<dbReference type="Pfam" id="PF07690">
    <property type="entry name" value="MFS_1"/>
    <property type="match status" value="1"/>
</dbReference>
<reference evidence="7 8" key="1">
    <citation type="submission" date="2021-01" db="EMBL/GenBank/DDBJ databases">
        <title>Sequencing the genomes of 1000 actinobacteria strains.</title>
        <authorList>
            <person name="Klenk H.-P."/>
        </authorList>
    </citation>
    <scope>NUCLEOTIDE SEQUENCE [LARGE SCALE GENOMIC DNA]</scope>
    <source>
        <strain evidence="7 8">DSM 46000</strain>
    </source>
</reference>
<evidence type="ECO:0000313" key="8">
    <source>
        <dbReference type="Proteomes" id="UP000698059"/>
    </source>
</evidence>
<gene>
    <name evidence="7" type="ORF">JOD49_000295</name>
</gene>
<dbReference type="Gene3D" id="1.20.1250.20">
    <property type="entry name" value="MFS general substrate transporter like domains"/>
    <property type="match status" value="1"/>
</dbReference>
<dbReference type="InterPro" id="IPR011701">
    <property type="entry name" value="MFS"/>
</dbReference>
<dbReference type="RefSeq" id="WP_205305672.1">
    <property type="nucleotide sequence ID" value="NZ_BAAAVF010000015.1"/>
</dbReference>
<organism evidence="7 8">
    <name type="scientific">Oerskovia jenensis</name>
    <dbReference type="NCBI Taxonomy" id="162169"/>
    <lineage>
        <taxon>Bacteria</taxon>
        <taxon>Bacillati</taxon>
        <taxon>Actinomycetota</taxon>
        <taxon>Actinomycetes</taxon>
        <taxon>Micrococcales</taxon>
        <taxon>Cellulomonadaceae</taxon>
        <taxon>Oerskovia</taxon>
    </lineage>
</organism>
<keyword evidence="4 6" id="KW-1133">Transmembrane helix</keyword>
<feature type="transmembrane region" description="Helical" evidence="6">
    <location>
        <begin position="167"/>
        <end position="187"/>
    </location>
</feature>
<accession>A0ABS2LAE7</accession>
<dbReference type="PANTHER" id="PTHR23513">
    <property type="entry name" value="INTEGRAL MEMBRANE EFFLUX PROTEIN-RELATED"/>
    <property type="match status" value="1"/>
</dbReference>
<feature type="transmembrane region" description="Helical" evidence="6">
    <location>
        <begin position="295"/>
        <end position="314"/>
    </location>
</feature>
<feature type="transmembrane region" description="Helical" evidence="6">
    <location>
        <begin position="320"/>
        <end position="339"/>
    </location>
</feature>
<sequence>MLSALAHPAYRRLFAAQVVALAGTGVATVALGLLAHDLAGPRAGAVLGTVLTVKMVAYVVLAPLAAALVARLPRRRVLVGADLVRLAAALALPFVGEVWQVLVLVLLLQGASATFTPTFQSVVPDVLPDERDYTAALSLSRLAYDLEAVVSPALAALLLLVLTPAQLFGGTAAGFGASALLVASVALPRGLGALDATPGGAATPGAGDRERFGVRLRRGATLVVRTPALRPVLALNLAVAAAGAFVLVQTVVIARTVLGLGPDGVALLLAVCGGGSVVAALVLPRVLRSRSERRVMLGGAVLLTAGCAVVPLVLAAPPGAVPAVVCVAWVAIGAGWSAVETPVGRVVRRSVDRRDLHDAFAAQFSSSHACWLVTYLLAGWVGVLGVAQAATVLALVAAAATFVAHVLWRGTGGAPGALPVSSDGAAGGARPPRTTAGVGA</sequence>
<evidence type="ECO:0000256" key="1">
    <source>
        <dbReference type="ARBA" id="ARBA00004651"/>
    </source>
</evidence>